<accession>A0ABQ8Y5L5</accession>
<evidence type="ECO:0000313" key="4">
    <source>
        <dbReference type="EMBL" id="KAJ6240115.1"/>
    </source>
</evidence>
<evidence type="ECO:0000256" key="3">
    <source>
        <dbReference type="ARBA" id="ARBA00023274"/>
    </source>
</evidence>
<keyword evidence="2 4" id="KW-0689">Ribosomal protein</keyword>
<dbReference type="PANTHER" id="PTHR45699:SF3">
    <property type="entry name" value="LARGE RIBOSOMAL SUBUNIT PROTEIN UL10"/>
    <property type="match status" value="1"/>
</dbReference>
<evidence type="ECO:0000256" key="1">
    <source>
        <dbReference type="ARBA" id="ARBA00008889"/>
    </source>
</evidence>
<organism evidence="4 5">
    <name type="scientific">Anaeramoeba flamelloides</name>
    <dbReference type="NCBI Taxonomy" id="1746091"/>
    <lineage>
        <taxon>Eukaryota</taxon>
        <taxon>Metamonada</taxon>
        <taxon>Anaeramoebidae</taxon>
        <taxon>Anaeramoeba</taxon>
    </lineage>
</organism>
<dbReference type="PANTHER" id="PTHR45699">
    <property type="entry name" value="60S ACIDIC RIBOSOMAL PROTEIN P0"/>
    <property type="match status" value="1"/>
</dbReference>
<sequence>MEYILKANPKFKDQTTLYQQNQLEGFFKSYRTIFILEREGITSLQLAKLSKQLSGFAKIFAGRNCISKKVVAKYSKQNSHILKIQPFLDQNIILIFTNSLLKVHDCVCTQLIKKVKIGSKARGDLFVKKYQTPIPHEKFSFLLSLGIDTTVRSGKRYLCQDYSLIKKDQIIESNHLALASIFKLNTFAWYIKILTIYNNGKLIKPESLRLDKNKSSELVSKCYLDILSISQNLGYPILNEMKKKLFFCLLDIMGMSKTLQSSLQGKGIISKTILNFIEFPYNIDSYYSKLMKLPEKIQPINETVRLDDDIVVYSGPYGHDSYTSDSFDDIFSSDLFD</sequence>
<keyword evidence="5" id="KW-1185">Reference proteome</keyword>
<reference evidence="4" key="1">
    <citation type="submission" date="2022-08" db="EMBL/GenBank/DDBJ databases">
        <title>Novel sulfate-reducing endosymbionts in the free-living metamonad Anaeramoeba.</title>
        <authorList>
            <person name="Jerlstrom-Hultqvist J."/>
            <person name="Cepicka I."/>
            <person name="Gallot-Lavallee L."/>
            <person name="Salas-Leiva D."/>
            <person name="Curtis B.A."/>
            <person name="Zahonova K."/>
            <person name="Pipaliya S."/>
            <person name="Dacks J."/>
            <person name="Roger A.J."/>
        </authorList>
    </citation>
    <scope>NUCLEOTIDE SEQUENCE</scope>
    <source>
        <strain evidence="4">Schooner1</strain>
    </source>
</reference>
<name>A0ABQ8Y5L5_9EUKA</name>
<dbReference type="InterPro" id="IPR043141">
    <property type="entry name" value="Ribosomal_uL10-like_sf"/>
</dbReference>
<dbReference type="InterPro" id="IPR043164">
    <property type="entry name" value="Ribosomal_uL10-like_insert_sf"/>
</dbReference>
<dbReference type="InterPro" id="IPR050323">
    <property type="entry name" value="Ribosomal_protein_uL10"/>
</dbReference>
<proteinExistence type="inferred from homology"/>
<dbReference type="Proteomes" id="UP001150062">
    <property type="component" value="Unassembled WGS sequence"/>
</dbReference>
<dbReference type="Pfam" id="PF00466">
    <property type="entry name" value="Ribosomal_L10"/>
    <property type="match status" value="1"/>
</dbReference>
<gene>
    <name evidence="4" type="ORF">M0813_24455</name>
</gene>
<dbReference type="Gene3D" id="3.90.105.20">
    <property type="match status" value="1"/>
</dbReference>
<dbReference type="Gene3D" id="3.30.70.1730">
    <property type="match status" value="1"/>
</dbReference>
<protein>
    <submittedName>
        <fullName evidence="4">60S ACIDIC ribosomal protein P0</fullName>
    </submittedName>
</protein>
<dbReference type="InterPro" id="IPR001790">
    <property type="entry name" value="Ribosomal_uL10"/>
</dbReference>
<comment type="similarity">
    <text evidence="1">Belongs to the universal ribosomal protein uL10 family.</text>
</comment>
<evidence type="ECO:0000313" key="5">
    <source>
        <dbReference type="Proteomes" id="UP001150062"/>
    </source>
</evidence>
<keyword evidence="3" id="KW-0687">Ribonucleoprotein</keyword>
<dbReference type="EMBL" id="JAOAOG010000213">
    <property type="protein sequence ID" value="KAJ6240115.1"/>
    <property type="molecule type" value="Genomic_DNA"/>
</dbReference>
<evidence type="ECO:0000256" key="2">
    <source>
        <dbReference type="ARBA" id="ARBA00022980"/>
    </source>
</evidence>
<dbReference type="GO" id="GO:0005840">
    <property type="term" value="C:ribosome"/>
    <property type="evidence" value="ECO:0007669"/>
    <property type="project" value="UniProtKB-KW"/>
</dbReference>
<comment type="caution">
    <text evidence="4">The sequence shown here is derived from an EMBL/GenBank/DDBJ whole genome shotgun (WGS) entry which is preliminary data.</text>
</comment>